<dbReference type="NCBIfam" id="TIGR03342">
    <property type="entry name" value="dsrC_tusE_dsvC"/>
    <property type="match status" value="1"/>
</dbReference>
<dbReference type="InterPro" id="IPR042072">
    <property type="entry name" value="DsrC-like_C"/>
</dbReference>
<dbReference type="PANTHER" id="PTHR37010">
    <property type="entry name" value="SULFURTRANSFERASE TUSE"/>
    <property type="match status" value="1"/>
</dbReference>
<dbReference type="EC" id="2.8.1.-" evidence="3"/>
<comment type="function">
    <text evidence="3">Part of a sulfur-relay system.</text>
</comment>
<proteinExistence type="inferred from homology"/>
<name>A0A6S6SUB5_9GAMM</name>
<dbReference type="InterPro" id="IPR025526">
    <property type="entry name" value="DsrC-like_dom_sf"/>
</dbReference>
<gene>
    <name evidence="4" type="ORF">HELGO_WM76737</name>
</gene>
<accession>A0A6S6SUB5</accession>
<dbReference type="GO" id="GO:0016740">
    <property type="term" value="F:transferase activity"/>
    <property type="evidence" value="ECO:0007669"/>
    <property type="project" value="UniProtKB-KW"/>
</dbReference>
<dbReference type="PANTHER" id="PTHR37010:SF1">
    <property type="entry name" value="SULFURTRANSFERASE TUSE"/>
    <property type="match status" value="1"/>
</dbReference>
<dbReference type="SUPFAM" id="SSF69721">
    <property type="entry name" value="DsrC, the gamma subunit of dissimilatory sulfite reductase"/>
    <property type="match status" value="1"/>
</dbReference>
<evidence type="ECO:0000256" key="2">
    <source>
        <dbReference type="ARBA" id="ARBA00022490"/>
    </source>
</evidence>
<evidence type="ECO:0000256" key="3">
    <source>
        <dbReference type="PIRNR" id="PIRNR006223"/>
    </source>
</evidence>
<organism evidence="4">
    <name type="scientific">uncultured Thiotrichaceae bacterium</name>
    <dbReference type="NCBI Taxonomy" id="298394"/>
    <lineage>
        <taxon>Bacteria</taxon>
        <taxon>Pseudomonadati</taxon>
        <taxon>Pseudomonadota</taxon>
        <taxon>Gammaproteobacteria</taxon>
        <taxon>Thiotrichales</taxon>
        <taxon>Thiotrichaceae</taxon>
        <taxon>environmental samples</taxon>
    </lineage>
</organism>
<comment type="similarity">
    <text evidence="3">Belongs to the dsrC/tusE family.</text>
</comment>
<protein>
    <recommendedName>
        <fullName evidence="3">Sulfurtransferase</fullName>
        <ecNumber evidence="3">2.8.1.-</ecNumber>
    </recommendedName>
</protein>
<dbReference type="Pfam" id="PF04358">
    <property type="entry name" value="DsrC"/>
    <property type="match status" value="1"/>
</dbReference>
<dbReference type="Gene3D" id="3.30.1420.10">
    <property type="match status" value="1"/>
</dbReference>
<sequence length="110" mass="12322">MATLEGTNVEVTDEGFLENINDWNEEVGTAIAKADGIELTEQHWDIIKYLREEHVTKGEEPNERTIVKAMKKVWGGKPTSKDCFKLFPGAPSKQARKFAGLPKSNRKGGY</sequence>
<evidence type="ECO:0000313" key="4">
    <source>
        <dbReference type="EMBL" id="CAA6806588.1"/>
    </source>
</evidence>
<comment type="subcellular location">
    <subcellularLocation>
        <location evidence="1">Cytoplasm</location>
    </subcellularLocation>
</comment>
<keyword evidence="3" id="KW-0808">Transferase</keyword>
<reference evidence="4" key="1">
    <citation type="submission" date="2020-01" db="EMBL/GenBank/DDBJ databases">
        <authorList>
            <person name="Meier V. D."/>
            <person name="Meier V D."/>
        </authorList>
    </citation>
    <scope>NUCLEOTIDE SEQUENCE</scope>
    <source>
        <strain evidence="4">HLG_WM_MAG_09</strain>
    </source>
</reference>
<evidence type="ECO:0000256" key="1">
    <source>
        <dbReference type="ARBA" id="ARBA00004496"/>
    </source>
</evidence>
<keyword evidence="2" id="KW-0963">Cytoplasm</keyword>
<dbReference type="GO" id="GO:0097163">
    <property type="term" value="F:sulfur carrier activity"/>
    <property type="evidence" value="ECO:0007669"/>
    <property type="project" value="TreeGrafter"/>
</dbReference>
<dbReference type="EMBL" id="CACVAT010000098">
    <property type="protein sequence ID" value="CAA6806588.1"/>
    <property type="molecule type" value="Genomic_DNA"/>
</dbReference>
<dbReference type="InterPro" id="IPR007453">
    <property type="entry name" value="DsrC/TusE"/>
</dbReference>
<dbReference type="GO" id="GO:0005737">
    <property type="term" value="C:cytoplasm"/>
    <property type="evidence" value="ECO:0007669"/>
    <property type="project" value="UniProtKB-SubCell"/>
</dbReference>
<dbReference type="PIRSF" id="PIRSF006223">
    <property type="entry name" value="DsrC_TusE"/>
    <property type="match status" value="1"/>
</dbReference>
<dbReference type="AlphaFoldDB" id="A0A6S6SUB5"/>
<dbReference type="GO" id="GO:0002143">
    <property type="term" value="P:tRNA wobble position uridine thiolation"/>
    <property type="evidence" value="ECO:0007669"/>
    <property type="project" value="TreeGrafter"/>
</dbReference>
<dbReference type="Gene3D" id="1.10.10.370">
    <property type="entry name" value="DsrC-like protein, C-terminal domain"/>
    <property type="match status" value="1"/>
</dbReference>
<dbReference type="InterPro" id="IPR043163">
    <property type="entry name" value="DsrC-like_N"/>
</dbReference>